<gene>
    <name evidence="1" type="ORF">CLV75_2677</name>
</gene>
<evidence type="ECO:0000313" key="1">
    <source>
        <dbReference type="EMBL" id="RLK07551.1"/>
    </source>
</evidence>
<reference evidence="1 2" key="1">
    <citation type="submission" date="2018-10" db="EMBL/GenBank/DDBJ databases">
        <title>Genomic Encyclopedia of Archaeal and Bacterial Type Strains, Phase II (KMG-II): from individual species to whole genera.</title>
        <authorList>
            <person name="Goeker M."/>
        </authorList>
    </citation>
    <scope>NUCLEOTIDE SEQUENCE [LARGE SCALE GENOMIC DNA]</scope>
    <source>
        <strain evidence="1 2">DSM 29317</strain>
    </source>
</reference>
<name>A0A497ZG33_9RHOB</name>
<accession>A0A497ZG33</accession>
<protein>
    <submittedName>
        <fullName evidence="1">Uncharacterized protein</fullName>
    </submittedName>
</protein>
<dbReference type="AlphaFoldDB" id="A0A497ZG33"/>
<organism evidence="1 2">
    <name type="scientific">Ruegeria conchae</name>
    <dbReference type="NCBI Taxonomy" id="981384"/>
    <lineage>
        <taxon>Bacteria</taxon>
        <taxon>Pseudomonadati</taxon>
        <taxon>Pseudomonadota</taxon>
        <taxon>Alphaproteobacteria</taxon>
        <taxon>Rhodobacterales</taxon>
        <taxon>Roseobacteraceae</taxon>
        <taxon>Ruegeria</taxon>
    </lineage>
</organism>
<dbReference type="Proteomes" id="UP000271700">
    <property type="component" value="Unassembled WGS sequence"/>
</dbReference>
<proteinExistence type="predicted"/>
<sequence length="51" mass="5904">MVAIRHLAAGFEVQMYLAGQINCKSHCRFSNQRLVFEKRVPDFDNLISMFA</sequence>
<keyword evidence="2" id="KW-1185">Reference proteome</keyword>
<dbReference type="EMBL" id="RCCT01000003">
    <property type="protein sequence ID" value="RLK07551.1"/>
    <property type="molecule type" value="Genomic_DNA"/>
</dbReference>
<comment type="caution">
    <text evidence="1">The sequence shown here is derived from an EMBL/GenBank/DDBJ whole genome shotgun (WGS) entry which is preliminary data.</text>
</comment>
<evidence type="ECO:0000313" key="2">
    <source>
        <dbReference type="Proteomes" id="UP000271700"/>
    </source>
</evidence>
<dbReference type="STRING" id="981384.GCA_000192475_02273"/>